<dbReference type="Proteomes" id="UP000460751">
    <property type="component" value="Unassembled WGS sequence"/>
</dbReference>
<proteinExistence type="predicted"/>
<keyword evidence="2" id="KW-0808">Transferase</keyword>
<protein>
    <submittedName>
        <fullName evidence="2">Polysaccharide pyruvyl transferase family protein</fullName>
    </submittedName>
</protein>
<reference evidence="2 3" key="1">
    <citation type="submission" date="2019-11" db="EMBL/GenBank/DDBJ databases">
        <title>Genome sequences of 17 halophilic strains isolated from different environments.</title>
        <authorList>
            <person name="Furrow R.E."/>
        </authorList>
    </citation>
    <scope>NUCLEOTIDE SEQUENCE [LARGE SCALE GENOMIC DNA]</scope>
    <source>
        <strain evidence="2 3">22507_15_FS</strain>
    </source>
</reference>
<dbReference type="RefSeq" id="WP_160898790.1">
    <property type="nucleotide sequence ID" value="NZ_WMEX01000004.1"/>
</dbReference>
<keyword evidence="3" id="KW-1185">Reference proteome</keyword>
<dbReference type="OrthoDB" id="9802987at2"/>
<comment type="caution">
    <text evidence="2">The sequence shown here is derived from an EMBL/GenBank/DDBJ whole genome shotgun (WGS) entry which is preliminary data.</text>
</comment>
<dbReference type="AlphaFoldDB" id="A0A9X4YBF7"/>
<gene>
    <name evidence="2" type="ORF">GLW01_08465</name>
</gene>
<evidence type="ECO:0000313" key="2">
    <source>
        <dbReference type="EMBL" id="MYL26827.1"/>
    </source>
</evidence>
<sequence length="329" mass="37683">MTDGTVKVGILDTSIATENTGDLIIMESAREVLNSLLNAQAFYFPTHEKLSRTSYRIQKQLCYNIACGTNLLHAHMGLIKQWNVGFIDAFKLKPVVLMGIGWRSQASRKTDFYTRWLLNRLLDSQRYHSVRDSYTESRLREIGFDNVLNTGCPTCWSLTPDHCASIPQTPSESAVCVLTDYSRNEERDAELLDLVCSRYANRFFWCQGSGDLDYVRSLGFDRHFQFIPPTLRAYNRLLSDSSLALDYVGNRLHGGIYALKHRRRATIIGVDHRANSMGKDINLPVIDRYRPFEELKSMVLDERTIDISLPVSNIEKWSNQFKQEVQPNG</sequence>
<dbReference type="GO" id="GO:0016740">
    <property type="term" value="F:transferase activity"/>
    <property type="evidence" value="ECO:0007669"/>
    <property type="project" value="UniProtKB-KW"/>
</dbReference>
<accession>A0A9X4YBF7</accession>
<dbReference type="Pfam" id="PF04230">
    <property type="entry name" value="PS_pyruv_trans"/>
    <property type="match status" value="1"/>
</dbReference>
<dbReference type="InterPro" id="IPR007345">
    <property type="entry name" value="Polysacch_pyruvyl_Trfase"/>
</dbReference>
<feature type="domain" description="Polysaccharide pyruvyl transferase" evidence="1">
    <location>
        <begin position="19"/>
        <end position="272"/>
    </location>
</feature>
<organism evidence="2 3">
    <name type="scientific">Vreelandella halophila</name>
    <dbReference type="NCBI Taxonomy" id="86177"/>
    <lineage>
        <taxon>Bacteria</taxon>
        <taxon>Pseudomonadati</taxon>
        <taxon>Pseudomonadota</taxon>
        <taxon>Gammaproteobacteria</taxon>
        <taxon>Oceanospirillales</taxon>
        <taxon>Halomonadaceae</taxon>
        <taxon>Vreelandella</taxon>
    </lineage>
</organism>
<evidence type="ECO:0000313" key="3">
    <source>
        <dbReference type="Proteomes" id="UP000460751"/>
    </source>
</evidence>
<name>A0A9X4YBF7_9GAMM</name>
<dbReference type="EMBL" id="WMEX01000004">
    <property type="protein sequence ID" value="MYL26827.1"/>
    <property type="molecule type" value="Genomic_DNA"/>
</dbReference>
<evidence type="ECO:0000259" key="1">
    <source>
        <dbReference type="Pfam" id="PF04230"/>
    </source>
</evidence>